<organism evidence="2 3">
    <name type="scientific">Mesorhizobium zhangyense</name>
    <dbReference type="NCBI Taxonomy" id="1776730"/>
    <lineage>
        <taxon>Bacteria</taxon>
        <taxon>Pseudomonadati</taxon>
        <taxon>Pseudomonadota</taxon>
        <taxon>Alphaproteobacteria</taxon>
        <taxon>Hyphomicrobiales</taxon>
        <taxon>Phyllobacteriaceae</taxon>
        <taxon>Mesorhizobium</taxon>
    </lineage>
</organism>
<dbReference type="PANTHER" id="PTHR43664:SF1">
    <property type="entry name" value="BETA-METHYLMALYL-COA DEHYDRATASE"/>
    <property type="match status" value="1"/>
</dbReference>
<dbReference type="GO" id="GO:0006633">
    <property type="term" value="P:fatty acid biosynthetic process"/>
    <property type="evidence" value="ECO:0007669"/>
    <property type="project" value="InterPro"/>
</dbReference>
<dbReference type="Pfam" id="PF01575">
    <property type="entry name" value="MaoC_dehydratas"/>
    <property type="match status" value="1"/>
</dbReference>
<evidence type="ECO:0000313" key="2">
    <source>
        <dbReference type="EMBL" id="NGN44051.1"/>
    </source>
</evidence>
<dbReference type="InterPro" id="IPR052342">
    <property type="entry name" value="MCH/BMMD"/>
</dbReference>
<dbReference type="InterPro" id="IPR002539">
    <property type="entry name" value="MaoC-like_dom"/>
</dbReference>
<gene>
    <name evidence="2" type="ORF">G6N74_23570</name>
</gene>
<proteinExistence type="predicted"/>
<dbReference type="AlphaFoldDB" id="A0A7C9VGM2"/>
<evidence type="ECO:0000259" key="1">
    <source>
        <dbReference type="Pfam" id="PF01575"/>
    </source>
</evidence>
<dbReference type="Gene3D" id="3.10.129.10">
    <property type="entry name" value="Hotdog Thioesterase"/>
    <property type="match status" value="1"/>
</dbReference>
<comment type="caution">
    <text evidence="2">The sequence shown here is derived from an EMBL/GenBank/DDBJ whole genome shotgun (WGS) entry which is preliminary data.</text>
</comment>
<dbReference type="EMBL" id="JAAKZG010000013">
    <property type="protein sequence ID" value="NGN44051.1"/>
    <property type="molecule type" value="Genomic_DNA"/>
</dbReference>
<dbReference type="InterPro" id="IPR029069">
    <property type="entry name" value="HotDog_dom_sf"/>
</dbReference>
<name>A0A7C9VGM2_9HYPH</name>
<accession>A0A7C9VGM2</accession>
<sequence>MTPQVWYDDFVPGTVLTSAPRRIELADIDAYARLTGEAHPVHMDEEFARAAGFPGRITHGLFNLALIEGLKATLGCFERSVIASLGWNDVKFPAPLLPGEEVHLRLEFVDRRPTRTPGRGLATERGFLVKADGTVVVSGDHVILLLNRPEDE</sequence>
<protein>
    <submittedName>
        <fullName evidence="2">MaoC family dehydratase</fullName>
    </submittedName>
</protein>
<evidence type="ECO:0000313" key="3">
    <source>
        <dbReference type="Proteomes" id="UP000481252"/>
    </source>
</evidence>
<dbReference type="PRINTS" id="PR01483">
    <property type="entry name" value="FASYNTHASE"/>
</dbReference>
<feature type="domain" description="MaoC-like" evidence="1">
    <location>
        <begin position="14"/>
        <end position="116"/>
    </location>
</feature>
<dbReference type="InterPro" id="IPR003965">
    <property type="entry name" value="Fatty_acid_synthase"/>
</dbReference>
<dbReference type="Proteomes" id="UP000481252">
    <property type="component" value="Unassembled WGS sequence"/>
</dbReference>
<dbReference type="CDD" id="cd03441">
    <property type="entry name" value="R_hydratase_like"/>
    <property type="match status" value="1"/>
</dbReference>
<dbReference type="GO" id="GO:0004312">
    <property type="term" value="F:fatty acid synthase activity"/>
    <property type="evidence" value="ECO:0007669"/>
    <property type="project" value="InterPro"/>
</dbReference>
<dbReference type="RefSeq" id="WP_165120456.1">
    <property type="nucleotide sequence ID" value="NZ_JAAKZG010000013.1"/>
</dbReference>
<dbReference type="SUPFAM" id="SSF54637">
    <property type="entry name" value="Thioesterase/thiol ester dehydrase-isomerase"/>
    <property type="match status" value="1"/>
</dbReference>
<reference evidence="2 3" key="1">
    <citation type="submission" date="2020-02" db="EMBL/GenBank/DDBJ databases">
        <title>Genome sequence of the type strain CGMCC 1.15528 of Mesorhizobium zhangyense.</title>
        <authorList>
            <person name="Gao J."/>
            <person name="Sun J."/>
        </authorList>
    </citation>
    <scope>NUCLEOTIDE SEQUENCE [LARGE SCALE GENOMIC DNA]</scope>
    <source>
        <strain evidence="2 3">CGMCC 1.15528</strain>
    </source>
</reference>
<dbReference type="PANTHER" id="PTHR43664">
    <property type="entry name" value="MONOAMINE OXIDASE-RELATED"/>
    <property type="match status" value="1"/>
</dbReference>
<dbReference type="GO" id="GO:0005835">
    <property type="term" value="C:fatty acid synthase complex"/>
    <property type="evidence" value="ECO:0007669"/>
    <property type="project" value="InterPro"/>
</dbReference>
<keyword evidence="3" id="KW-1185">Reference proteome</keyword>